<evidence type="ECO:0000313" key="5">
    <source>
        <dbReference type="EMBL" id="MFA1612515.1"/>
    </source>
</evidence>
<keyword evidence="2" id="KW-0804">Transcription</keyword>
<dbReference type="Proteomes" id="UP001570511">
    <property type="component" value="Unassembled WGS sequence"/>
</dbReference>
<dbReference type="PANTHER" id="PTHR34236:SF1">
    <property type="entry name" value="DIMETHYL SULFOXIDE REDUCTASE TRANSCRIPTIONAL ACTIVATOR"/>
    <property type="match status" value="1"/>
</dbReference>
<dbReference type="InterPro" id="IPR056493">
    <property type="entry name" value="HVO_0513_N"/>
</dbReference>
<evidence type="ECO:0000313" key="6">
    <source>
        <dbReference type="Proteomes" id="UP001570511"/>
    </source>
</evidence>
<dbReference type="Pfam" id="PF24278">
    <property type="entry name" value="HVO_0513_N"/>
    <property type="match status" value="1"/>
</dbReference>
<reference evidence="5 6" key="1">
    <citation type="submission" date="2024-08" db="EMBL/GenBank/DDBJ databases">
        <title>Halobellus sp. MBLA0158 whole genome sequence.</title>
        <authorList>
            <person name="Hwang C.Y."/>
            <person name="Cho E.-S."/>
            <person name="Seo M.-J."/>
        </authorList>
    </citation>
    <scope>NUCLEOTIDE SEQUENCE [LARGE SCALE GENOMIC DNA]</scope>
    <source>
        <strain evidence="5 6">MBLA0158</strain>
    </source>
</reference>
<keyword evidence="6" id="KW-1185">Reference proteome</keyword>
<evidence type="ECO:0000256" key="2">
    <source>
        <dbReference type="ARBA" id="ARBA00023163"/>
    </source>
</evidence>
<dbReference type="Pfam" id="PF04967">
    <property type="entry name" value="HTH_10"/>
    <property type="match status" value="1"/>
</dbReference>
<accession>A0ABD5MK37</accession>
<keyword evidence="1" id="KW-0805">Transcription regulation</keyword>
<gene>
    <name evidence="5" type="ORF">OS889_16135</name>
</gene>
<dbReference type="InterPro" id="IPR007050">
    <property type="entry name" value="HTH_bacterioopsin"/>
</dbReference>
<feature type="domain" description="HVO-0513-like N-terminal" evidence="4">
    <location>
        <begin position="67"/>
        <end position="182"/>
    </location>
</feature>
<proteinExistence type="predicted"/>
<dbReference type="PANTHER" id="PTHR34236">
    <property type="entry name" value="DIMETHYL SULFOXIDE REDUCTASE TRANSCRIPTIONAL ACTIVATOR"/>
    <property type="match status" value="1"/>
</dbReference>
<sequence length="257" mass="27919">MAPKTVESNLQKRPVEEVNFSRGDASYKMSSVAMKHIRITVRPDLDRAPPFLRYLLDAEAHEEARAIDWNRGDSERSTHLYAIAGDGNTFAELARETDGVESVELSAPDARVSYALIELQDAAVPIFGGSATAIDRAGLVVRRPLVYRDGRIHGHIVGDPNTLQSTIDDLPGSVSVQIETIRQFPSADVNPATTLSDRQREALQAAVALGYYDTPREATHADIADELDCAPNTASEHLQKGEAKLVRAGLAAFTSSL</sequence>
<name>A0ABD5MK37_9EURY</name>
<dbReference type="AlphaFoldDB" id="A0ABD5MK37"/>
<evidence type="ECO:0000256" key="1">
    <source>
        <dbReference type="ARBA" id="ARBA00023015"/>
    </source>
</evidence>
<dbReference type="EMBL" id="JBGNYA010000002">
    <property type="protein sequence ID" value="MFA1612515.1"/>
    <property type="molecule type" value="Genomic_DNA"/>
</dbReference>
<feature type="domain" description="HTH bat-type" evidence="3">
    <location>
        <begin position="195"/>
        <end position="246"/>
    </location>
</feature>
<dbReference type="Gene3D" id="1.10.10.10">
    <property type="entry name" value="Winged helix-like DNA-binding domain superfamily/Winged helix DNA-binding domain"/>
    <property type="match status" value="1"/>
</dbReference>
<dbReference type="RefSeq" id="WP_372391775.1">
    <property type="nucleotide sequence ID" value="NZ_JBGNYA010000002.1"/>
</dbReference>
<protein>
    <submittedName>
        <fullName evidence="5">Helix-turn-helix domain-containing protein</fullName>
    </submittedName>
</protein>
<organism evidence="5 6">
    <name type="scientific">Halobellus rubicundus</name>
    <dbReference type="NCBI Taxonomy" id="2996466"/>
    <lineage>
        <taxon>Archaea</taxon>
        <taxon>Methanobacteriati</taxon>
        <taxon>Methanobacteriota</taxon>
        <taxon>Stenosarchaea group</taxon>
        <taxon>Halobacteria</taxon>
        <taxon>Halobacteriales</taxon>
        <taxon>Haloferacaceae</taxon>
        <taxon>Halobellus</taxon>
    </lineage>
</organism>
<evidence type="ECO:0000259" key="4">
    <source>
        <dbReference type="Pfam" id="PF24278"/>
    </source>
</evidence>
<evidence type="ECO:0000259" key="3">
    <source>
        <dbReference type="Pfam" id="PF04967"/>
    </source>
</evidence>
<dbReference type="InterPro" id="IPR036388">
    <property type="entry name" value="WH-like_DNA-bd_sf"/>
</dbReference>
<comment type="caution">
    <text evidence="5">The sequence shown here is derived from an EMBL/GenBank/DDBJ whole genome shotgun (WGS) entry which is preliminary data.</text>
</comment>